<reference evidence="2" key="1">
    <citation type="submission" date="2013-10" db="EMBL/GenBank/DDBJ databases">
        <title>Genome sequencing of Onchocerca volvulus.</title>
        <authorList>
            <person name="Cotton J."/>
            <person name="Tsai J."/>
            <person name="Stanley E."/>
            <person name="Tracey A."/>
            <person name="Holroyd N."/>
            <person name="Lustigman S."/>
            <person name="Berriman M."/>
        </authorList>
    </citation>
    <scope>NUCLEOTIDE SEQUENCE</scope>
</reference>
<reference evidence="1" key="2">
    <citation type="submission" date="2022-06" db="UniProtKB">
        <authorList>
            <consortium name="EnsemblMetazoa"/>
        </authorList>
    </citation>
    <scope>IDENTIFICATION</scope>
</reference>
<dbReference type="AlphaFoldDB" id="A0A8R1XYZ1"/>
<sequence>MLLMYTYILGSRFFRAEIARNDVKEMIQNTDGVINKICILKLKVKFEFFLLTLFFSSL</sequence>
<evidence type="ECO:0000313" key="1">
    <source>
        <dbReference type="EnsemblMetazoa" id="OVOC7256.1"/>
    </source>
</evidence>
<accession>A0A8R1XYZ1</accession>
<dbReference type="Proteomes" id="UP000024404">
    <property type="component" value="Unassembled WGS sequence"/>
</dbReference>
<keyword evidence="2" id="KW-1185">Reference proteome</keyword>
<dbReference type="EnsemblMetazoa" id="OVOC7256.1">
    <property type="protein sequence ID" value="OVOC7256.1"/>
    <property type="gene ID" value="WBGene00244065"/>
</dbReference>
<proteinExistence type="predicted"/>
<protein>
    <submittedName>
        <fullName evidence="1">Uncharacterized protein</fullName>
    </submittedName>
</protein>
<evidence type="ECO:0000313" key="2">
    <source>
        <dbReference type="Proteomes" id="UP000024404"/>
    </source>
</evidence>
<organism evidence="1 2">
    <name type="scientific">Onchocerca volvulus</name>
    <dbReference type="NCBI Taxonomy" id="6282"/>
    <lineage>
        <taxon>Eukaryota</taxon>
        <taxon>Metazoa</taxon>
        <taxon>Ecdysozoa</taxon>
        <taxon>Nematoda</taxon>
        <taxon>Chromadorea</taxon>
        <taxon>Rhabditida</taxon>
        <taxon>Spirurina</taxon>
        <taxon>Spiruromorpha</taxon>
        <taxon>Filarioidea</taxon>
        <taxon>Onchocercidae</taxon>
        <taxon>Onchocerca</taxon>
    </lineage>
</organism>
<name>A0A8R1XYZ1_ONCVO</name>
<dbReference type="EMBL" id="CMVM020000191">
    <property type="status" value="NOT_ANNOTATED_CDS"/>
    <property type="molecule type" value="Genomic_DNA"/>
</dbReference>